<name>A0A5N6QPJ1_9ROSI</name>
<dbReference type="Pfam" id="PF14577">
    <property type="entry name" value="SEO_C"/>
    <property type="match status" value="1"/>
</dbReference>
<proteinExistence type="predicted"/>
<evidence type="ECO:0000313" key="4">
    <source>
        <dbReference type="Proteomes" id="UP000327013"/>
    </source>
</evidence>
<evidence type="ECO:0008006" key="5">
    <source>
        <dbReference type="Google" id="ProtNLM"/>
    </source>
</evidence>
<dbReference type="Pfam" id="PF14576">
    <property type="entry name" value="SEO_N"/>
    <property type="match status" value="1"/>
</dbReference>
<gene>
    <name evidence="3" type="ORF">FH972_004440</name>
</gene>
<protein>
    <recommendedName>
        <fullName evidence="5">Sieve element occlusion N-terminal domain-containing protein</fullName>
    </recommendedName>
</protein>
<organism evidence="3 4">
    <name type="scientific">Carpinus fangiana</name>
    <dbReference type="NCBI Taxonomy" id="176857"/>
    <lineage>
        <taxon>Eukaryota</taxon>
        <taxon>Viridiplantae</taxon>
        <taxon>Streptophyta</taxon>
        <taxon>Embryophyta</taxon>
        <taxon>Tracheophyta</taxon>
        <taxon>Spermatophyta</taxon>
        <taxon>Magnoliopsida</taxon>
        <taxon>eudicotyledons</taxon>
        <taxon>Gunneridae</taxon>
        <taxon>Pentapetalae</taxon>
        <taxon>rosids</taxon>
        <taxon>fabids</taxon>
        <taxon>Fagales</taxon>
        <taxon>Betulaceae</taxon>
        <taxon>Carpinus</taxon>
    </lineage>
</organism>
<dbReference type="InterPro" id="IPR027944">
    <property type="entry name" value="SEO_C"/>
</dbReference>
<dbReference type="EMBL" id="CM017322">
    <property type="protein sequence ID" value="KAE8007879.1"/>
    <property type="molecule type" value="Genomic_DNA"/>
</dbReference>
<evidence type="ECO:0000313" key="3">
    <source>
        <dbReference type="EMBL" id="KAE8007879.1"/>
    </source>
</evidence>
<evidence type="ECO:0000259" key="2">
    <source>
        <dbReference type="Pfam" id="PF14577"/>
    </source>
</evidence>
<dbReference type="InterPro" id="IPR027942">
    <property type="entry name" value="SEO_N"/>
</dbReference>
<accession>A0A5N6QPJ1</accession>
<dbReference type="AlphaFoldDB" id="A0A5N6QPJ1"/>
<dbReference type="Proteomes" id="UP000327013">
    <property type="component" value="Chromosome 2"/>
</dbReference>
<sequence>MGNGNSSNKLNVLTMSDEQILNLISATHGHVSSDENFDADSVFVVVKNVLKRATHIVDNVILMEGKAPGVEIAHKTTMSILGKLSSYSWNAKAVLTLAAFALDYEDFLALPHLHSSHQLDDQWRSQNIYLDVTQDLLLLAQKMISMRHLGIEGLDTSRNLEKLFVRDTMQPLIDGSTNEMVSIDVLKKKNLLLFISGLNIYTNDMSDLMSIYDGIREKEYQYEIVWIPIVEQWTNNLRKKFEILRSKMPWYIVQYISTVACIKFMKEKFNNKPIVVVMNPQGDVENKDAFFMIQQHRMRAFPFHPNQNRTLGMVVRPPGPYAIEEYTFFCGGKDDKWIDQFSKKVNVVSKDPLIEEKNIFIELSRVGKGWKTHDFDKKIQKLLRPFKNESKWAVFVNNFSEIVSNDGTTIMNVLEAFEEWKVNVHERGFVICFKEYHDRLLQTDPLPSTSKNV</sequence>
<dbReference type="PANTHER" id="PTHR33232:SF18">
    <property type="entry name" value="PROTEIN SIEVE ELEMENT OCCLUSION B-LIKE"/>
    <property type="match status" value="1"/>
</dbReference>
<keyword evidence="4" id="KW-1185">Reference proteome</keyword>
<reference evidence="3 4" key="1">
    <citation type="submission" date="2019-06" db="EMBL/GenBank/DDBJ databases">
        <title>A chromosomal-level reference genome of Carpinus fangiana (Coryloideae, Betulaceae).</title>
        <authorList>
            <person name="Yang X."/>
            <person name="Wang Z."/>
            <person name="Zhang L."/>
            <person name="Hao G."/>
            <person name="Liu J."/>
            <person name="Yang Y."/>
        </authorList>
    </citation>
    <scope>NUCLEOTIDE SEQUENCE [LARGE SCALE GENOMIC DNA]</scope>
    <source>
        <strain evidence="3">Cfa_2016G</strain>
        <tissue evidence="3">Leaf</tissue>
    </source>
</reference>
<dbReference type="GO" id="GO:0010088">
    <property type="term" value="P:phloem development"/>
    <property type="evidence" value="ECO:0007669"/>
    <property type="project" value="InterPro"/>
</dbReference>
<dbReference type="PANTHER" id="PTHR33232">
    <property type="entry name" value="PROTEIN SIEVE ELEMENT OCCLUSION B-LIKE"/>
    <property type="match status" value="1"/>
</dbReference>
<feature type="domain" description="Sieve element occlusion C-terminal" evidence="2">
    <location>
        <begin position="365"/>
        <end position="442"/>
    </location>
</feature>
<dbReference type="InterPro" id="IPR039299">
    <property type="entry name" value="SEOA"/>
</dbReference>
<feature type="domain" description="Sieve element occlusion N-terminal" evidence="1">
    <location>
        <begin position="65"/>
        <end position="119"/>
    </location>
</feature>
<evidence type="ECO:0000259" key="1">
    <source>
        <dbReference type="Pfam" id="PF14576"/>
    </source>
</evidence>